<sequence>MRQEGIIDVEENKKNELSKILEKATKIIALNIFHMPKSRCYKCGQLGYMEENMQVSLTTKRN</sequence>
<dbReference type="Proteomes" id="UP000257109">
    <property type="component" value="Unassembled WGS sequence"/>
</dbReference>
<reference evidence="1" key="1">
    <citation type="submission" date="2018-05" db="EMBL/GenBank/DDBJ databases">
        <title>Draft genome of Mucuna pruriens seed.</title>
        <authorList>
            <person name="Nnadi N.E."/>
            <person name="Vos R."/>
            <person name="Hasami M.H."/>
            <person name="Devisetty U.K."/>
            <person name="Aguiy J.C."/>
        </authorList>
    </citation>
    <scope>NUCLEOTIDE SEQUENCE [LARGE SCALE GENOMIC DNA]</scope>
    <source>
        <strain evidence="1">JCA_2017</strain>
    </source>
</reference>
<feature type="non-terminal residue" evidence="1">
    <location>
        <position position="1"/>
    </location>
</feature>
<keyword evidence="2" id="KW-1185">Reference proteome</keyword>
<protein>
    <recommendedName>
        <fullName evidence="3">CCHC-type domain-containing protein</fullName>
    </recommendedName>
</protein>
<proteinExistence type="predicted"/>
<dbReference type="AlphaFoldDB" id="A0A371FJT7"/>
<organism evidence="1 2">
    <name type="scientific">Mucuna pruriens</name>
    <name type="common">Velvet bean</name>
    <name type="synonym">Dolichos pruriens</name>
    <dbReference type="NCBI Taxonomy" id="157652"/>
    <lineage>
        <taxon>Eukaryota</taxon>
        <taxon>Viridiplantae</taxon>
        <taxon>Streptophyta</taxon>
        <taxon>Embryophyta</taxon>
        <taxon>Tracheophyta</taxon>
        <taxon>Spermatophyta</taxon>
        <taxon>Magnoliopsida</taxon>
        <taxon>eudicotyledons</taxon>
        <taxon>Gunneridae</taxon>
        <taxon>Pentapetalae</taxon>
        <taxon>rosids</taxon>
        <taxon>fabids</taxon>
        <taxon>Fabales</taxon>
        <taxon>Fabaceae</taxon>
        <taxon>Papilionoideae</taxon>
        <taxon>50 kb inversion clade</taxon>
        <taxon>NPAAA clade</taxon>
        <taxon>indigoferoid/millettioid clade</taxon>
        <taxon>Phaseoleae</taxon>
        <taxon>Mucuna</taxon>
    </lineage>
</organism>
<evidence type="ECO:0000313" key="1">
    <source>
        <dbReference type="EMBL" id="RDX78490.1"/>
    </source>
</evidence>
<dbReference type="EMBL" id="QJKJ01008853">
    <property type="protein sequence ID" value="RDX78490.1"/>
    <property type="molecule type" value="Genomic_DNA"/>
</dbReference>
<gene>
    <name evidence="1" type="ORF">CR513_41234</name>
</gene>
<evidence type="ECO:0008006" key="3">
    <source>
        <dbReference type="Google" id="ProtNLM"/>
    </source>
</evidence>
<evidence type="ECO:0000313" key="2">
    <source>
        <dbReference type="Proteomes" id="UP000257109"/>
    </source>
</evidence>
<name>A0A371FJT7_MUCPR</name>
<comment type="caution">
    <text evidence="1">The sequence shown here is derived from an EMBL/GenBank/DDBJ whole genome shotgun (WGS) entry which is preliminary data.</text>
</comment>
<accession>A0A371FJT7</accession>